<keyword evidence="4" id="KW-1185">Reference proteome</keyword>
<dbReference type="OrthoDB" id="4770059at2759"/>
<feature type="transmembrane region" description="Helical" evidence="2">
    <location>
        <begin position="224"/>
        <end position="246"/>
    </location>
</feature>
<keyword evidence="2" id="KW-0812">Transmembrane</keyword>
<protein>
    <submittedName>
        <fullName evidence="3">Uncharacterized protein</fullName>
    </submittedName>
</protein>
<feature type="compositionally biased region" description="Low complexity" evidence="1">
    <location>
        <begin position="199"/>
        <end position="219"/>
    </location>
</feature>
<evidence type="ECO:0000313" key="4">
    <source>
        <dbReference type="Proteomes" id="UP000654913"/>
    </source>
</evidence>
<reference evidence="3" key="1">
    <citation type="submission" date="2021-01" db="EMBL/GenBank/DDBJ databases">
        <authorList>
            <consortium name="Aspergillus puulaauensis MK2 genome sequencing consortium"/>
            <person name="Kazuki M."/>
            <person name="Futagami T."/>
        </authorList>
    </citation>
    <scope>NUCLEOTIDE SEQUENCE</scope>
    <source>
        <strain evidence="3">MK2</strain>
    </source>
</reference>
<dbReference type="EMBL" id="AP024447">
    <property type="protein sequence ID" value="BCS25462.1"/>
    <property type="molecule type" value="Genomic_DNA"/>
</dbReference>
<evidence type="ECO:0000313" key="3">
    <source>
        <dbReference type="EMBL" id="BCS25462.1"/>
    </source>
</evidence>
<dbReference type="KEGG" id="apuu:APUU_50173A"/>
<keyword evidence="2" id="KW-1133">Transmembrane helix</keyword>
<organism evidence="3 4">
    <name type="scientific">Aspergillus puulaauensis</name>
    <dbReference type="NCBI Taxonomy" id="1220207"/>
    <lineage>
        <taxon>Eukaryota</taxon>
        <taxon>Fungi</taxon>
        <taxon>Dikarya</taxon>
        <taxon>Ascomycota</taxon>
        <taxon>Pezizomycotina</taxon>
        <taxon>Eurotiomycetes</taxon>
        <taxon>Eurotiomycetidae</taxon>
        <taxon>Eurotiales</taxon>
        <taxon>Aspergillaceae</taxon>
        <taxon>Aspergillus</taxon>
    </lineage>
</organism>
<feature type="compositionally biased region" description="Polar residues" evidence="1">
    <location>
        <begin position="185"/>
        <end position="198"/>
    </location>
</feature>
<proteinExistence type="predicted"/>
<name>A0A7R7XPQ7_9EURO</name>
<evidence type="ECO:0000256" key="1">
    <source>
        <dbReference type="SAM" id="MobiDB-lite"/>
    </source>
</evidence>
<accession>A0A7R7XPQ7</accession>
<reference evidence="3" key="2">
    <citation type="submission" date="2021-02" db="EMBL/GenBank/DDBJ databases">
        <title>Aspergillus puulaauensis MK2 genome sequence.</title>
        <authorList>
            <person name="Futagami T."/>
            <person name="Mori K."/>
            <person name="Kadooka C."/>
            <person name="Tanaka T."/>
        </authorList>
    </citation>
    <scope>NUCLEOTIDE SEQUENCE</scope>
    <source>
        <strain evidence="3">MK2</strain>
    </source>
</reference>
<gene>
    <name evidence="3" type="ORF">APUU_50173A</name>
</gene>
<sequence>MVVKNLPNDGELSMSEVFTPPDECSKSWTFEPAYYNSAKGGLLMQNAVTTGNNDCFPSGFRNMGRVEGHQIYSPGYCAEGYTSAGLNFDGSTTTAVCCPSNFAYYTILTTPNGYDSTMVFAGCTSTYPASSPATTVLARTAVTDTTTSAVKGPVTMWAQPMTIAFAESDLSLFVTSSPTPTSTSRPDSGSIETVSSDGPKSATATPDAPAATESSSSLSTGAKAGIGIGVGGAAVIIIILLSLWFYKSRQKKSNARVATEHNPYMPELSAPPYRRSVSELPGFASPRGYIPEMEDPGSKPSRYAGTRFELAG</sequence>
<evidence type="ECO:0000256" key="2">
    <source>
        <dbReference type="SAM" id="Phobius"/>
    </source>
</evidence>
<feature type="region of interest" description="Disordered" evidence="1">
    <location>
        <begin position="176"/>
        <end position="219"/>
    </location>
</feature>
<dbReference type="AlphaFoldDB" id="A0A7R7XPQ7"/>
<dbReference type="RefSeq" id="XP_041557656.1">
    <property type="nucleotide sequence ID" value="XM_041705141.1"/>
</dbReference>
<keyword evidence="2" id="KW-0472">Membrane</keyword>
<dbReference type="GeneID" id="64975467"/>
<feature type="region of interest" description="Disordered" evidence="1">
    <location>
        <begin position="284"/>
        <end position="312"/>
    </location>
</feature>
<dbReference type="Proteomes" id="UP000654913">
    <property type="component" value="Chromosome 5"/>
</dbReference>